<protein>
    <submittedName>
        <fullName evidence="1">Uncharacterized protein</fullName>
    </submittedName>
</protein>
<dbReference type="AlphaFoldDB" id="A0A2V4UBD1"/>
<dbReference type="Proteomes" id="UP000247772">
    <property type="component" value="Unassembled WGS sequence"/>
</dbReference>
<gene>
    <name evidence="1" type="ORF">C7410_101185</name>
</gene>
<name>A0A2V4UBD1_9BURK</name>
<organism evidence="1 2">
    <name type="scientific">Paraburkholderia silvatlantica</name>
    <dbReference type="NCBI Taxonomy" id="321895"/>
    <lineage>
        <taxon>Bacteria</taxon>
        <taxon>Pseudomonadati</taxon>
        <taxon>Pseudomonadota</taxon>
        <taxon>Betaproteobacteria</taxon>
        <taxon>Burkholderiales</taxon>
        <taxon>Burkholderiaceae</taxon>
        <taxon>Paraburkholderia</taxon>
    </lineage>
</organism>
<reference evidence="1 2" key="1">
    <citation type="submission" date="2018-06" db="EMBL/GenBank/DDBJ databases">
        <title>Genomic Encyclopedia of Type Strains, Phase IV (KMG-V): Genome sequencing to study the core and pangenomes of soil and plant-associated prokaryotes.</title>
        <authorList>
            <person name="Whitman W."/>
        </authorList>
    </citation>
    <scope>NUCLEOTIDE SEQUENCE [LARGE SCALE GENOMIC DNA]</scope>
    <source>
        <strain evidence="1 2">SRCL-318</strain>
    </source>
</reference>
<evidence type="ECO:0000313" key="2">
    <source>
        <dbReference type="Proteomes" id="UP000247772"/>
    </source>
</evidence>
<sequence length="39" mass="4709">MYRAGERRHRRPVSFECIVTGIGRRFCVPLRHKLLRLLD</sequence>
<comment type="caution">
    <text evidence="1">The sequence shown here is derived from an EMBL/GenBank/DDBJ whole genome shotgun (WGS) entry which is preliminary data.</text>
</comment>
<proteinExistence type="predicted"/>
<dbReference type="EMBL" id="QJSQ01000001">
    <property type="protein sequence ID" value="PYE27853.1"/>
    <property type="molecule type" value="Genomic_DNA"/>
</dbReference>
<evidence type="ECO:0000313" key="1">
    <source>
        <dbReference type="EMBL" id="PYE27853.1"/>
    </source>
</evidence>
<accession>A0A2V4UBD1</accession>